<evidence type="ECO:0000256" key="1">
    <source>
        <dbReference type="SAM" id="MobiDB-lite"/>
    </source>
</evidence>
<evidence type="ECO:0000313" key="2">
    <source>
        <dbReference type="Proteomes" id="UP000887540"/>
    </source>
</evidence>
<organism evidence="2 3">
    <name type="scientific">Acrobeloides nanus</name>
    <dbReference type="NCBI Taxonomy" id="290746"/>
    <lineage>
        <taxon>Eukaryota</taxon>
        <taxon>Metazoa</taxon>
        <taxon>Ecdysozoa</taxon>
        <taxon>Nematoda</taxon>
        <taxon>Chromadorea</taxon>
        <taxon>Rhabditida</taxon>
        <taxon>Tylenchina</taxon>
        <taxon>Cephalobomorpha</taxon>
        <taxon>Cephaloboidea</taxon>
        <taxon>Cephalobidae</taxon>
        <taxon>Acrobeloides</taxon>
    </lineage>
</organism>
<protein>
    <submittedName>
        <fullName evidence="3">Uncharacterized protein</fullName>
    </submittedName>
</protein>
<feature type="compositionally biased region" description="Polar residues" evidence="1">
    <location>
        <begin position="58"/>
        <end position="76"/>
    </location>
</feature>
<accession>A0A914CHX2</accession>
<sequence length="110" mass="13007">MLYEINNYQYHGDLHSVDYSHDHGIFYISGPPAEDNNPTYQIVPESSSIRPPRPTSTNVRPTNRQNPTQARQPSYQTYPGMYDINSYYGPYNPNNFYMPDYDFYMPQYYP</sequence>
<feature type="region of interest" description="Disordered" evidence="1">
    <location>
        <begin position="30"/>
        <end position="76"/>
    </location>
</feature>
<dbReference type="WBParaSite" id="ACRNAN_scaffold10990.g29252.t1">
    <property type="protein sequence ID" value="ACRNAN_scaffold10990.g29252.t1"/>
    <property type="gene ID" value="ACRNAN_scaffold10990.g29252"/>
</dbReference>
<keyword evidence="2" id="KW-1185">Reference proteome</keyword>
<reference evidence="3" key="1">
    <citation type="submission" date="2022-11" db="UniProtKB">
        <authorList>
            <consortium name="WormBaseParasite"/>
        </authorList>
    </citation>
    <scope>IDENTIFICATION</scope>
</reference>
<evidence type="ECO:0000313" key="3">
    <source>
        <dbReference type="WBParaSite" id="ACRNAN_scaffold10990.g29252.t1"/>
    </source>
</evidence>
<dbReference type="AlphaFoldDB" id="A0A914CHX2"/>
<name>A0A914CHX2_9BILA</name>
<dbReference type="Proteomes" id="UP000887540">
    <property type="component" value="Unplaced"/>
</dbReference>
<proteinExistence type="predicted"/>